<dbReference type="EMBL" id="BLLK01000057">
    <property type="protein sequence ID" value="GFH57101.1"/>
    <property type="molecule type" value="Genomic_DNA"/>
</dbReference>
<keyword evidence="2" id="KW-1133">Transmembrane helix</keyword>
<proteinExistence type="predicted"/>
<feature type="transmembrane region" description="Helical" evidence="2">
    <location>
        <begin position="94"/>
        <end position="115"/>
    </location>
</feature>
<comment type="caution">
    <text evidence="3">The sequence shown here is derived from an EMBL/GenBank/DDBJ whole genome shotgun (WGS) entry which is preliminary data.</text>
</comment>
<feature type="transmembrane region" description="Helical" evidence="2">
    <location>
        <begin position="63"/>
        <end position="88"/>
    </location>
</feature>
<gene>
    <name evidence="3" type="ORF">CTEN210_13577</name>
</gene>
<reference evidence="3 4" key="1">
    <citation type="journal article" date="2021" name="Sci. Rep.">
        <title>The genome of the diatom Chaetoceros tenuissimus carries an ancient integrated fragment of an extant virus.</title>
        <authorList>
            <person name="Hongo Y."/>
            <person name="Kimura K."/>
            <person name="Takaki Y."/>
            <person name="Yoshida Y."/>
            <person name="Baba S."/>
            <person name="Kobayashi G."/>
            <person name="Nagasaki K."/>
            <person name="Hano T."/>
            <person name="Tomaru Y."/>
        </authorList>
    </citation>
    <scope>NUCLEOTIDE SEQUENCE [LARGE SCALE GENOMIC DNA]</scope>
    <source>
        <strain evidence="3 4">NIES-3715</strain>
    </source>
</reference>
<evidence type="ECO:0000313" key="3">
    <source>
        <dbReference type="EMBL" id="GFH57101.1"/>
    </source>
</evidence>
<name>A0AAD3D3D2_9STRA</name>
<evidence type="ECO:0000313" key="4">
    <source>
        <dbReference type="Proteomes" id="UP001054902"/>
    </source>
</evidence>
<keyword evidence="2" id="KW-0472">Membrane</keyword>
<accession>A0AAD3D3D2</accession>
<evidence type="ECO:0000256" key="2">
    <source>
        <dbReference type="SAM" id="Phobius"/>
    </source>
</evidence>
<feature type="compositionally biased region" description="Polar residues" evidence="1">
    <location>
        <begin position="181"/>
        <end position="193"/>
    </location>
</feature>
<organism evidence="3 4">
    <name type="scientific">Chaetoceros tenuissimus</name>
    <dbReference type="NCBI Taxonomy" id="426638"/>
    <lineage>
        <taxon>Eukaryota</taxon>
        <taxon>Sar</taxon>
        <taxon>Stramenopiles</taxon>
        <taxon>Ochrophyta</taxon>
        <taxon>Bacillariophyta</taxon>
        <taxon>Coscinodiscophyceae</taxon>
        <taxon>Chaetocerotophycidae</taxon>
        <taxon>Chaetocerotales</taxon>
        <taxon>Chaetocerotaceae</taxon>
        <taxon>Chaetoceros</taxon>
    </lineage>
</organism>
<dbReference type="Proteomes" id="UP001054902">
    <property type="component" value="Unassembled WGS sequence"/>
</dbReference>
<feature type="region of interest" description="Disordered" evidence="1">
    <location>
        <begin position="169"/>
        <end position="193"/>
    </location>
</feature>
<feature type="transmembrane region" description="Helical" evidence="2">
    <location>
        <begin position="18"/>
        <end position="42"/>
    </location>
</feature>
<sequence length="193" mass="21057">MIAFGKSNFGTTHEVPGVFYVTTSFFHINLVPLCPIASYIILDRAISGRGNLGVEIPLNEESVRIAYALAVSWVAILISIVSLAVFSTNQVNPAGILLSSLGLLGSLSLVLFLHFSEKVRYASYEDAIELCSHINAAARPMIERAINEKFNRLGDSRIPVVNATVVEEDEENSAKSKEIQMVNSENENSSEIV</sequence>
<dbReference type="AlphaFoldDB" id="A0AAD3D3D2"/>
<protein>
    <submittedName>
        <fullName evidence="3">Uncharacterized protein</fullName>
    </submittedName>
</protein>
<keyword evidence="2" id="KW-0812">Transmembrane</keyword>
<evidence type="ECO:0000256" key="1">
    <source>
        <dbReference type="SAM" id="MobiDB-lite"/>
    </source>
</evidence>
<keyword evidence="4" id="KW-1185">Reference proteome</keyword>